<organism evidence="1 2">
    <name type="scientific">Dorcoceras hygrometricum</name>
    <dbReference type="NCBI Taxonomy" id="472368"/>
    <lineage>
        <taxon>Eukaryota</taxon>
        <taxon>Viridiplantae</taxon>
        <taxon>Streptophyta</taxon>
        <taxon>Embryophyta</taxon>
        <taxon>Tracheophyta</taxon>
        <taxon>Spermatophyta</taxon>
        <taxon>Magnoliopsida</taxon>
        <taxon>eudicotyledons</taxon>
        <taxon>Gunneridae</taxon>
        <taxon>Pentapetalae</taxon>
        <taxon>asterids</taxon>
        <taxon>lamiids</taxon>
        <taxon>Lamiales</taxon>
        <taxon>Gesneriaceae</taxon>
        <taxon>Didymocarpoideae</taxon>
        <taxon>Trichosporeae</taxon>
        <taxon>Loxocarpinae</taxon>
        <taxon>Dorcoceras</taxon>
    </lineage>
</organism>
<evidence type="ECO:0000313" key="2">
    <source>
        <dbReference type="Proteomes" id="UP000250235"/>
    </source>
</evidence>
<keyword evidence="2" id="KW-1185">Reference proteome</keyword>
<dbReference type="EMBL" id="KV053593">
    <property type="protein sequence ID" value="KZV06902.1"/>
    <property type="molecule type" value="Genomic_DNA"/>
</dbReference>
<sequence length="94" mass="10792">MYSPHHDVRPFFAASVQSSLYDVPEHFSTIYDEQCPDSIGFPSISGLSYYNADRGELSTNMVLKDKKYLISAVKDFSVRVDRREYEVVESMKSL</sequence>
<gene>
    <name evidence="1" type="ORF">F511_45617</name>
</gene>
<accession>A0A2Z6ZW16</accession>
<dbReference type="AlphaFoldDB" id="A0A2Z6ZW16"/>
<dbReference type="Proteomes" id="UP000250235">
    <property type="component" value="Unassembled WGS sequence"/>
</dbReference>
<reference evidence="1 2" key="1">
    <citation type="journal article" date="2015" name="Proc. Natl. Acad. Sci. U.S.A.">
        <title>The resurrection genome of Boea hygrometrica: A blueprint for survival of dehydration.</title>
        <authorList>
            <person name="Xiao L."/>
            <person name="Yang G."/>
            <person name="Zhang L."/>
            <person name="Yang X."/>
            <person name="Zhao S."/>
            <person name="Ji Z."/>
            <person name="Zhou Q."/>
            <person name="Hu M."/>
            <person name="Wang Y."/>
            <person name="Chen M."/>
            <person name="Xu Y."/>
            <person name="Jin H."/>
            <person name="Xiao X."/>
            <person name="Hu G."/>
            <person name="Bao F."/>
            <person name="Hu Y."/>
            <person name="Wan P."/>
            <person name="Li L."/>
            <person name="Deng X."/>
            <person name="Kuang T."/>
            <person name="Xiang C."/>
            <person name="Zhu J.K."/>
            <person name="Oliver M.J."/>
            <person name="He Y."/>
        </authorList>
    </citation>
    <scope>NUCLEOTIDE SEQUENCE [LARGE SCALE GENOMIC DNA]</scope>
    <source>
        <strain evidence="2">cv. XS01</strain>
    </source>
</reference>
<proteinExistence type="predicted"/>
<protein>
    <submittedName>
        <fullName evidence="1">Uncharacterized protein</fullName>
    </submittedName>
</protein>
<evidence type="ECO:0000313" key="1">
    <source>
        <dbReference type="EMBL" id="KZV06902.1"/>
    </source>
</evidence>
<name>A0A2Z6ZW16_9LAMI</name>